<dbReference type="RefSeq" id="WP_121574775.1">
    <property type="nucleotide sequence ID" value="NZ_MJLZ01000015.1"/>
</dbReference>
<organism evidence="1 2">
    <name type="scientific">Brenneria alni</name>
    <dbReference type="NCBI Taxonomy" id="71656"/>
    <lineage>
        <taxon>Bacteria</taxon>
        <taxon>Pseudomonadati</taxon>
        <taxon>Pseudomonadota</taxon>
        <taxon>Gammaproteobacteria</taxon>
        <taxon>Enterobacterales</taxon>
        <taxon>Pectobacteriaceae</taxon>
        <taxon>Brenneria</taxon>
    </lineage>
</organism>
<dbReference type="AlphaFoldDB" id="A0A421DPE4"/>
<dbReference type="OrthoDB" id="6419037at2"/>
<dbReference type="Proteomes" id="UP000285648">
    <property type="component" value="Unassembled WGS sequence"/>
</dbReference>
<reference evidence="1 2" key="1">
    <citation type="submission" date="2016-09" db="EMBL/GenBank/DDBJ databases">
        <authorList>
            <person name="Doonan J."/>
            <person name="Pachebat J.A."/>
            <person name="Golyshin P.N."/>
            <person name="Denman S."/>
            <person name="Mcdonald J.E."/>
        </authorList>
    </citation>
    <scope>NUCLEOTIDE SEQUENCE [LARGE SCALE GENOMIC DNA]</scope>
    <source>
        <strain evidence="1 2">NCPPB 3934</strain>
    </source>
</reference>
<evidence type="ECO:0000313" key="1">
    <source>
        <dbReference type="EMBL" id="RLM24761.1"/>
    </source>
</evidence>
<name>A0A421DPE4_9GAMM</name>
<evidence type="ECO:0000313" key="2">
    <source>
        <dbReference type="Proteomes" id="UP000285648"/>
    </source>
</evidence>
<sequence length="147" mass="16777">MGATAACWENIWTFGTEPAAERFRVDVHYRQSDSELLAKSLAESAEASLYWVKNGLYLDVGSYCIPVQECCFAVRQLLPASHNRFELACFLEKQANPYLMAIEQGRSNDWHTLCLSLGELRHHPQFQSFSLIAGHFHLFRRSGEKHA</sequence>
<accession>A0A421DPE4</accession>
<keyword evidence="2" id="KW-1185">Reference proteome</keyword>
<gene>
    <name evidence="1" type="ORF">BIY29_08575</name>
</gene>
<comment type="caution">
    <text evidence="1">The sequence shown here is derived from an EMBL/GenBank/DDBJ whole genome shotgun (WGS) entry which is preliminary data.</text>
</comment>
<protein>
    <submittedName>
        <fullName evidence="1">Uncharacterized protein</fullName>
    </submittedName>
</protein>
<proteinExistence type="predicted"/>
<dbReference type="EMBL" id="MJLZ01000015">
    <property type="protein sequence ID" value="RLM24761.1"/>
    <property type="molecule type" value="Genomic_DNA"/>
</dbReference>